<dbReference type="Proteomes" id="UP001460888">
    <property type="component" value="Unassembled WGS sequence"/>
</dbReference>
<organism evidence="3 4">
    <name type="scientific">Salinisphaera dokdonensis CL-ES53</name>
    <dbReference type="NCBI Taxonomy" id="1304272"/>
    <lineage>
        <taxon>Bacteria</taxon>
        <taxon>Pseudomonadati</taxon>
        <taxon>Pseudomonadota</taxon>
        <taxon>Gammaproteobacteria</taxon>
        <taxon>Salinisphaerales</taxon>
        <taxon>Salinisphaeraceae</taxon>
        <taxon>Salinisphaera</taxon>
    </lineage>
</organism>
<feature type="domain" description="DUF58" evidence="2">
    <location>
        <begin position="224"/>
        <end position="266"/>
    </location>
</feature>
<reference evidence="3 4" key="1">
    <citation type="submission" date="2013-03" db="EMBL/GenBank/DDBJ databases">
        <title>Salinisphaera dokdonensis CL-ES53 Genome Sequencing.</title>
        <authorList>
            <person name="Li C."/>
            <person name="Lai Q."/>
            <person name="Shao Z."/>
        </authorList>
    </citation>
    <scope>NUCLEOTIDE SEQUENCE [LARGE SCALE GENOMIC DNA]</scope>
    <source>
        <strain evidence="3 4">CL-ES53</strain>
    </source>
</reference>
<accession>A0ABV2AXE1</accession>
<dbReference type="EMBL" id="APND01000001">
    <property type="protein sequence ID" value="MES1927942.1"/>
    <property type="molecule type" value="Genomic_DNA"/>
</dbReference>
<evidence type="ECO:0000259" key="2">
    <source>
        <dbReference type="Pfam" id="PF01882"/>
    </source>
</evidence>
<evidence type="ECO:0000313" key="3">
    <source>
        <dbReference type="EMBL" id="MES1927942.1"/>
    </source>
</evidence>
<evidence type="ECO:0000313" key="4">
    <source>
        <dbReference type="Proteomes" id="UP001460888"/>
    </source>
</evidence>
<dbReference type="Pfam" id="PF01882">
    <property type="entry name" value="DUF58"/>
    <property type="match status" value="1"/>
</dbReference>
<keyword evidence="1" id="KW-1133">Transmembrane helix</keyword>
<feature type="transmembrane region" description="Helical" evidence="1">
    <location>
        <begin position="64"/>
        <end position="81"/>
    </location>
</feature>
<dbReference type="InterPro" id="IPR002881">
    <property type="entry name" value="DUF58"/>
</dbReference>
<keyword evidence="4" id="KW-1185">Reference proteome</keyword>
<dbReference type="RefSeq" id="WP_353108718.1">
    <property type="nucleotide sequence ID" value="NZ_APND01000001.1"/>
</dbReference>
<gene>
    <name evidence="3" type="ORF">SADO_01765</name>
</gene>
<dbReference type="PANTHER" id="PTHR34351">
    <property type="entry name" value="SLR1927 PROTEIN-RELATED"/>
    <property type="match status" value="1"/>
</dbReference>
<sequence>MPTMSLRGRARDARARFIDRRTPVRGLPLAVSRRRLYILPTRSGALFALLLTVMLLGATNYENSLAFALTFWLGAVALVSMHHAHANLVGVQITGVHAVPVFAADTARFEISLNHVTGRARRALRISADGADASVCVDIGPGETQTVTIACKTGQRGRLRCPRLRLESVYPIGLFRAWSWLQPDVQTLVYPKSAGRDRLPARAGGDQPAEQLTARGDEDFLGHRPYIAGDSPRRIDWKASARSDDLLVREYAERRSQTLWLDETLAGAGDREARLSQLTRWVLLADRASLAYGLRVNDERIGPDSSPAHRLACLRALALA</sequence>
<comment type="caution">
    <text evidence="3">The sequence shown here is derived from an EMBL/GenBank/DDBJ whole genome shotgun (WGS) entry which is preliminary data.</text>
</comment>
<protein>
    <recommendedName>
        <fullName evidence="2">DUF58 domain-containing protein</fullName>
    </recommendedName>
</protein>
<feature type="transmembrane region" description="Helical" evidence="1">
    <location>
        <begin position="36"/>
        <end position="58"/>
    </location>
</feature>
<keyword evidence="1" id="KW-0472">Membrane</keyword>
<dbReference type="PANTHER" id="PTHR34351:SF1">
    <property type="entry name" value="SLR1927 PROTEIN"/>
    <property type="match status" value="1"/>
</dbReference>
<proteinExistence type="predicted"/>
<evidence type="ECO:0000256" key="1">
    <source>
        <dbReference type="SAM" id="Phobius"/>
    </source>
</evidence>
<keyword evidence="1" id="KW-0812">Transmembrane</keyword>
<name>A0ABV2AXE1_9GAMM</name>